<dbReference type="Gene3D" id="3.40.50.300">
    <property type="entry name" value="P-loop containing nucleotide triphosphate hydrolases"/>
    <property type="match status" value="1"/>
</dbReference>
<evidence type="ECO:0000256" key="5">
    <source>
        <dbReference type="ARBA" id="ARBA00022967"/>
    </source>
</evidence>
<dbReference type="InterPro" id="IPR045865">
    <property type="entry name" value="ACT-like_dom_sf"/>
</dbReference>
<dbReference type="InterPro" id="IPR027417">
    <property type="entry name" value="P-loop_NTPase"/>
</dbReference>
<dbReference type="PROSITE" id="PS50893">
    <property type="entry name" value="ABC_TRANSPORTER_2"/>
    <property type="match status" value="1"/>
</dbReference>
<name>A0ABU8XVQ0_9PROT</name>
<feature type="domain" description="ABC transporter" evidence="8">
    <location>
        <begin position="2"/>
        <end position="243"/>
    </location>
</feature>
<keyword evidence="5" id="KW-1278">Translocase</keyword>
<dbReference type="InterPro" id="IPR018449">
    <property type="entry name" value="NIL_domain"/>
</dbReference>
<sequence>MIQLSGIEKTFSGKRPGETLRVLAGIDLEIAQGEIFGIIGRSGAGKSTLLRTINLLERPTRGRVVVEGVDLTALDPRGLETARRSIGMVFQHFNLLSSRTVLGNVALPLELQGRRRQEILAEVMPLLELVGLADKRDAYPATLSGGQKQRVGIARGLASRPRVLLLDEVTSALDPETTRQILALLADINRRLGLTMVLITHEMAVIRALCDRVAVIEAGRIVEQGDVAELFTTPRHPVTRSFVEAELGLELPTDLTLRLVEGPAAEGADALLRVTFRGPAANEPVIARIAREAGTDLNIVFARVEHVRERPVGVMVVEVAGGPEVRDRVVARLRSLGLGVEVKGHVVPAH</sequence>
<keyword evidence="2" id="KW-1003">Cell membrane</keyword>
<keyword evidence="7" id="KW-0472">Membrane</keyword>
<accession>A0ABU8XVQ0</accession>
<evidence type="ECO:0000256" key="2">
    <source>
        <dbReference type="ARBA" id="ARBA00022475"/>
    </source>
</evidence>
<keyword evidence="4 9" id="KW-0067">ATP-binding</keyword>
<dbReference type="InterPro" id="IPR050086">
    <property type="entry name" value="MetN_ABC_transporter-like"/>
</dbReference>
<keyword evidence="6" id="KW-0029">Amino-acid transport</keyword>
<evidence type="ECO:0000256" key="4">
    <source>
        <dbReference type="ARBA" id="ARBA00022840"/>
    </source>
</evidence>
<dbReference type="InterPro" id="IPR003593">
    <property type="entry name" value="AAA+_ATPase"/>
</dbReference>
<dbReference type="Pfam" id="PF00005">
    <property type="entry name" value="ABC_tran"/>
    <property type="match status" value="1"/>
</dbReference>
<dbReference type="SMART" id="SM00382">
    <property type="entry name" value="AAA"/>
    <property type="match status" value="1"/>
</dbReference>
<comment type="caution">
    <text evidence="9">The sequence shown here is derived from an EMBL/GenBank/DDBJ whole genome shotgun (WGS) entry which is preliminary data.</text>
</comment>
<evidence type="ECO:0000256" key="3">
    <source>
        <dbReference type="ARBA" id="ARBA00022741"/>
    </source>
</evidence>
<dbReference type="SUPFAM" id="SSF52540">
    <property type="entry name" value="P-loop containing nucleoside triphosphate hydrolases"/>
    <property type="match status" value="1"/>
</dbReference>
<dbReference type="SUPFAM" id="SSF55021">
    <property type="entry name" value="ACT-like"/>
    <property type="match status" value="1"/>
</dbReference>
<keyword evidence="1" id="KW-0813">Transport</keyword>
<keyword evidence="10" id="KW-1185">Reference proteome</keyword>
<gene>
    <name evidence="9" type="ORF">U1T56_15010</name>
</gene>
<evidence type="ECO:0000256" key="6">
    <source>
        <dbReference type="ARBA" id="ARBA00022970"/>
    </source>
</evidence>
<dbReference type="InterPro" id="IPR017871">
    <property type="entry name" value="ABC_transporter-like_CS"/>
</dbReference>
<evidence type="ECO:0000313" key="9">
    <source>
        <dbReference type="EMBL" id="MEK0084464.1"/>
    </source>
</evidence>
<dbReference type="InterPro" id="IPR003439">
    <property type="entry name" value="ABC_transporter-like_ATP-bd"/>
</dbReference>
<reference evidence="9 10" key="1">
    <citation type="submission" date="2024-01" db="EMBL/GenBank/DDBJ databases">
        <title>Multi-omics insights into the function and evolution of sodium benzoate biodegradation pathways in Benzoatithermus flavus gen. nov., sp. nov. from hot spring.</title>
        <authorList>
            <person name="Hu C.-J."/>
            <person name="Li W.-J."/>
        </authorList>
    </citation>
    <scope>NUCLEOTIDE SEQUENCE [LARGE SCALE GENOMIC DNA]</scope>
    <source>
        <strain evidence="9 10">SYSU G07066</strain>
    </source>
</reference>
<evidence type="ECO:0000256" key="7">
    <source>
        <dbReference type="ARBA" id="ARBA00023136"/>
    </source>
</evidence>
<dbReference type="EMBL" id="JBBLZC010000015">
    <property type="protein sequence ID" value="MEK0084464.1"/>
    <property type="molecule type" value="Genomic_DNA"/>
</dbReference>
<dbReference type="Pfam" id="PF09383">
    <property type="entry name" value="NIL"/>
    <property type="match status" value="1"/>
</dbReference>
<dbReference type="CDD" id="cd03258">
    <property type="entry name" value="ABC_MetN_methionine_transporter"/>
    <property type="match status" value="1"/>
</dbReference>
<dbReference type="SMART" id="SM00930">
    <property type="entry name" value="NIL"/>
    <property type="match status" value="1"/>
</dbReference>
<dbReference type="Proteomes" id="UP001375743">
    <property type="component" value="Unassembled WGS sequence"/>
</dbReference>
<keyword evidence="3" id="KW-0547">Nucleotide-binding</keyword>
<evidence type="ECO:0000313" key="10">
    <source>
        <dbReference type="Proteomes" id="UP001375743"/>
    </source>
</evidence>
<evidence type="ECO:0000259" key="8">
    <source>
        <dbReference type="PROSITE" id="PS50893"/>
    </source>
</evidence>
<dbReference type="PANTHER" id="PTHR43166">
    <property type="entry name" value="AMINO ACID IMPORT ATP-BINDING PROTEIN"/>
    <property type="match status" value="1"/>
</dbReference>
<dbReference type="RefSeq" id="WP_418160316.1">
    <property type="nucleotide sequence ID" value="NZ_JBBLZC010000015.1"/>
</dbReference>
<evidence type="ECO:0000256" key="1">
    <source>
        <dbReference type="ARBA" id="ARBA00022448"/>
    </source>
</evidence>
<proteinExistence type="predicted"/>
<dbReference type="PANTHER" id="PTHR43166:SF30">
    <property type="entry name" value="METHIONINE IMPORT ATP-BINDING PROTEIN METN"/>
    <property type="match status" value="1"/>
</dbReference>
<dbReference type="PROSITE" id="PS00211">
    <property type="entry name" value="ABC_TRANSPORTER_1"/>
    <property type="match status" value="1"/>
</dbReference>
<dbReference type="InterPro" id="IPR041701">
    <property type="entry name" value="MetN_ABC"/>
</dbReference>
<protein>
    <submittedName>
        <fullName evidence="9">Methionine ABC transporter ATP-binding protein</fullName>
    </submittedName>
</protein>
<dbReference type="GO" id="GO:0005524">
    <property type="term" value="F:ATP binding"/>
    <property type="evidence" value="ECO:0007669"/>
    <property type="project" value="UniProtKB-KW"/>
</dbReference>
<dbReference type="Gene3D" id="3.30.70.260">
    <property type="match status" value="1"/>
</dbReference>
<organism evidence="9 10">
    <name type="scientific">Benzoatithermus flavus</name>
    <dbReference type="NCBI Taxonomy" id="3108223"/>
    <lineage>
        <taxon>Bacteria</taxon>
        <taxon>Pseudomonadati</taxon>
        <taxon>Pseudomonadota</taxon>
        <taxon>Alphaproteobacteria</taxon>
        <taxon>Geminicoccales</taxon>
        <taxon>Geminicoccaceae</taxon>
        <taxon>Benzoatithermus</taxon>
    </lineage>
</organism>